<dbReference type="InterPro" id="IPR050260">
    <property type="entry name" value="FAD-bd_OxRdtase"/>
</dbReference>
<evidence type="ECO:0000256" key="3">
    <source>
        <dbReference type="ARBA" id="ARBA00022630"/>
    </source>
</evidence>
<dbReference type="Pfam" id="PF00581">
    <property type="entry name" value="Rhodanese"/>
    <property type="match status" value="1"/>
</dbReference>
<dbReference type="Gene3D" id="3.40.250.10">
    <property type="entry name" value="Rhodanese-like domain"/>
    <property type="match status" value="1"/>
</dbReference>
<dbReference type="PANTHER" id="PTHR43429">
    <property type="entry name" value="PYRIDINE NUCLEOTIDE-DISULFIDE OXIDOREDUCTASE DOMAIN-CONTAINING"/>
    <property type="match status" value="1"/>
</dbReference>
<keyword evidence="6" id="KW-0676">Redox-active center</keyword>
<dbReference type="PANTHER" id="PTHR43429:SF1">
    <property type="entry name" value="NAD(P)H SULFUR OXIDOREDUCTASE (COA-DEPENDENT)"/>
    <property type="match status" value="1"/>
</dbReference>
<keyword evidence="5" id="KW-0560">Oxidoreductase</keyword>
<keyword evidence="4" id="KW-0274">FAD</keyword>
<evidence type="ECO:0000256" key="2">
    <source>
        <dbReference type="ARBA" id="ARBA00009130"/>
    </source>
</evidence>
<evidence type="ECO:0000259" key="7">
    <source>
        <dbReference type="PROSITE" id="PS50206"/>
    </source>
</evidence>
<dbReference type="InterPro" id="IPR036873">
    <property type="entry name" value="Rhodanese-like_dom_sf"/>
</dbReference>
<sequence length="550" mass="60755">MKIAIIGAVAAGTSAAAKARRNDENAEIKIFEMGEEISYSSCGLPYYIGNEVQNREQLVPRDVKFFKSKYNVDILIRHKVLSIDTKAKELMVEDLTNGKVFIEKYDKLVISTGATPIFPRIEGIDKDNVFVLRDVISADKIKNYIEKSKPQKALVVGSGFIGLEMAENLKNIGIDVTVVEMEDHLMKPLDKDVSLYLKDTLIKHEVDVILNDGVVKFEGDSVGTKAFLKSGKDIETDMVIVATGVRPNVELAKNCGVEIGETGAIKVNTKKQTNIKDIYACGDCAESYSIVTGKNFYRPLGSTANKMGRITGDQITGGDLEFRGILGTGIFKIFDMAVAQTGLTEIEAINEGYDISVSHNIKPDKPPYYHGEEMLIKAVADKKTEKLLGVQIVGKAGVDKRIDVFVTAITFGAKVSDLFHLDLAYAPPFSTTKDPVMYTGMVLTNDINTNRKLITPDKLQEKIDNKEDIIIIDTREPKQYEVSHVDEAINIPHKDLREKANSLDKDKLTVTYCNKGVTGNATQNILLNMGFKDVYNLSGGNKNYSKTVKK</sequence>
<evidence type="ECO:0000256" key="1">
    <source>
        <dbReference type="ARBA" id="ARBA00001974"/>
    </source>
</evidence>
<comment type="similarity">
    <text evidence="2">Belongs to the class-III pyridine nucleotide-disulfide oxidoreductase family.</text>
</comment>
<dbReference type="SUPFAM" id="SSF55424">
    <property type="entry name" value="FAD/NAD-linked reductases, dimerisation (C-terminal) domain"/>
    <property type="match status" value="1"/>
</dbReference>
<dbReference type="InterPro" id="IPR023753">
    <property type="entry name" value="FAD/NAD-binding_dom"/>
</dbReference>
<dbReference type="AlphaFoldDB" id="A0A1M5USB1"/>
<dbReference type="SMART" id="SM00450">
    <property type="entry name" value="RHOD"/>
    <property type="match status" value="1"/>
</dbReference>
<dbReference type="InterPro" id="IPR036188">
    <property type="entry name" value="FAD/NAD-bd_sf"/>
</dbReference>
<evidence type="ECO:0000256" key="4">
    <source>
        <dbReference type="ARBA" id="ARBA00022827"/>
    </source>
</evidence>
<accession>A0A1M5USB1</accession>
<dbReference type="Pfam" id="PF02852">
    <property type="entry name" value="Pyr_redox_dim"/>
    <property type="match status" value="1"/>
</dbReference>
<comment type="cofactor">
    <cofactor evidence="1">
        <name>FAD</name>
        <dbReference type="ChEBI" id="CHEBI:57692"/>
    </cofactor>
</comment>
<evidence type="ECO:0000313" key="8">
    <source>
        <dbReference type="EMBL" id="SHH65947.1"/>
    </source>
</evidence>
<evidence type="ECO:0000256" key="5">
    <source>
        <dbReference type="ARBA" id="ARBA00023002"/>
    </source>
</evidence>
<protein>
    <submittedName>
        <fullName evidence="8">NADPH-dependent 2,4-dienoyl-CoA reductase, sulfur reductase</fullName>
    </submittedName>
</protein>
<dbReference type="SUPFAM" id="SSF52821">
    <property type="entry name" value="Rhodanese/Cell cycle control phosphatase"/>
    <property type="match status" value="1"/>
</dbReference>
<dbReference type="InterPro" id="IPR004099">
    <property type="entry name" value="Pyr_nucl-diS_OxRdtase_dimer"/>
</dbReference>
<dbReference type="PRINTS" id="PR00411">
    <property type="entry name" value="PNDRDTASEI"/>
</dbReference>
<feature type="domain" description="Rhodanese" evidence="7">
    <location>
        <begin position="465"/>
        <end position="549"/>
    </location>
</feature>
<reference evidence="8 9" key="1">
    <citation type="submission" date="2016-11" db="EMBL/GenBank/DDBJ databases">
        <authorList>
            <person name="Jaros S."/>
            <person name="Januszkiewicz K."/>
            <person name="Wedrychowicz H."/>
        </authorList>
    </citation>
    <scope>NUCLEOTIDE SEQUENCE [LARGE SCALE GENOMIC DNA]</scope>
    <source>
        <strain evidence="8 9">DSM 6191</strain>
    </source>
</reference>
<dbReference type="Pfam" id="PF07992">
    <property type="entry name" value="Pyr_redox_2"/>
    <property type="match status" value="1"/>
</dbReference>
<gene>
    <name evidence="8" type="ORF">SAMN02745941_00628</name>
</gene>
<evidence type="ECO:0000256" key="6">
    <source>
        <dbReference type="ARBA" id="ARBA00023284"/>
    </source>
</evidence>
<dbReference type="RefSeq" id="WP_073016597.1">
    <property type="nucleotide sequence ID" value="NZ_FQXU01000003.1"/>
</dbReference>
<dbReference type="PROSITE" id="PS50206">
    <property type="entry name" value="RHODANESE_3"/>
    <property type="match status" value="1"/>
</dbReference>
<dbReference type="EMBL" id="FQXU01000003">
    <property type="protein sequence ID" value="SHH65947.1"/>
    <property type="molecule type" value="Genomic_DNA"/>
</dbReference>
<dbReference type="GO" id="GO:0016491">
    <property type="term" value="F:oxidoreductase activity"/>
    <property type="evidence" value="ECO:0007669"/>
    <property type="project" value="UniProtKB-KW"/>
</dbReference>
<evidence type="ECO:0000313" key="9">
    <source>
        <dbReference type="Proteomes" id="UP000184241"/>
    </source>
</evidence>
<keyword evidence="3" id="KW-0285">Flavoprotein</keyword>
<dbReference type="PRINTS" id="PR00368">
    <property type="entry name" value="FADPNR"/>
</dbReference>
<dbReference type="InterPro" id="IPR001763">
    <property type="entry name" value="Rhodanese-like_dom"/>
</dbReference>
<name>A0A1M5USB1_9CLOT</name>
<proteinExistence type="inferred from homology"/>
<dbReference type="InterPro" id="IPR016156">
    <property type="entry name" value="FAD/NAD-linked_Rdtase_dimer_sf"/>
</dbReference>
<dbReference type="SUPFAM" id="SSF51905">
    <property type="entry name" value="FAD/NAD(P)-binding domain"/>
    <property type="match status" value="2"/>
</dbReference>
<organism evidence="8 9">
    <name type="scientific">Clostridium intestinale DSM 6191</name>
    <dbReference type="NCBI Taxonomy" id="1121320"/>
    <lineage>
        <taxon>Bacteria</taxon>
        <taxon>Bacillati</taxon>
        <taxon>Bacillota</taxon>
        <taxon>Clostridia</taxon>
        <taxon>Eubacteriales</taxon>
        <taxon>Clostridiaceae</taxon>
        <taxon>Clostridium</taxon>
    </lineage>
</organism>
<dbReference type="Proteomes" id="UP000184241">
    <property type="component" value="Unassembled WGS sequence"/>
</dbReference>
<dbReference type="Gene3D" id="3.50.50.60">
    <property type="entry name" value="FAD/NAD(P)-binding domain"/>
    <property type="match status" value="2"/>
</dbReference>